<gene>
    <name evidence="2" type="ORF">L596_022464</name>
</gene>
<dbReference type="AlphaFoldDB" id="A0A4U5MLV6"/>
<reference evidence="2 3" key="1">
    <citation type="journal article" date="2015" name="Genome Biol.">
        <title>Comparative genomics of Steinernema reveals deeply conserved gene regulatory networks.</title>
        <authorList>
            <person name="Dillman A.R."/>
            <person name="Macchietto M."/>
            <person name="Porter C.F."/>
            <person name="Rogers A."/>
            <person name="Williams B."/>
            <person name="Antoshechkin I."/>
            <person name="Lee M.M."/>
            <person name="Goodwin Z."/>
            <person name="Lu X."/>
            <person name="Lewis E.E."/>
            <person name="Goodrich-Blair H."/>
            <person name="Stock S.P."/>
            <person name="Adams B.J."/>
            <person name="Sternberg P.W."/>
            <person name="Mortazavi A."/>
        </authorList>
    </citation>
    <scope>NUCLEOTIDE SEQUENCE [LARGE SCALE GENOMIC DNA]</scope>
    <source>
        <strain evidence="2 3">ALL</strain>
    </source>
</reference>
<dbReference type="Proteomes" id="UP000298663">
    <property type="component" value="Unassembled WGS sequence"/>
</dbReference>
<accession>A0A4U5MLV6</accession>
<keyword evidence="3" id="KW-1185">Reference proteome</keyword>
<organism evidence="2 3">
    <name type="scientific">Steinernema carpocapsae</name>
    <name type="common">Entomopathogenic nematode</name>
    <dbReference type="NCBI Taxonomy" id="34508"/>
    <lineage>
        <taxon>Eukaryota</taxon>
        <taxon>Metazoa</taxon>
        <taxon>Ecdysozoa</taxon>
        <taxon>Nematoda</taxon>
        <taxon>Chromadorea</taxon>
        <taxon>Rhabditida</taxon>
        <taxon>Tylenchina</taxon>
        <taxon>Panagrolaimomorpha</taxon>
        <taxon>Strongyloidoidea</taxon>
        <taxon>Steinernematidae</taxon>
        <taxon>Steinernema</taxon>
    </lineage>
</organism>
<evidence type="ECO:0000256" key="1">
    <source>
        <dbReference type="SAM" id="MobiDB-lite"/>
    </source>
</evidence>
<sequence>MVSVENFRHTPSNYTCSHSGEASSDLLLLACIVEEEFEKVQHKWPGGRTRLSELPQDPLQQQYSIYKQTAG</sequence>
<feature type="compositionally biased region" description="Polar residues" evidence="1">
    <location>
        <begin position="9"/>
        <end position="20"/>
    </location>
</feature>
<evidence type="ECO:0000313" key="3">
    <source>
        <dbReference type="Proteomes" id="UP000298663"/>
    </source>
</evidence>
<proteinExistence type="predicted"/>
<reference evidence="2 3" key="2">
    <citation type="journal article" date="2019" name="G3 (Bethesda)">
        <title>Hybrid Assembly of the Genome of the Entomopathogenic Nematode Steinernema carpocapsae Identifies the X-Chromosome.</title>
        <authorList>
            <person name="Serra L."/>
            <person name="Macchietto M."/>
            <person name="Macias-Munoz A."/>
            <person name="McGill C.J."/>
            <person name="Rodriguez I.M."/>
            <person name="Rodriguez B."/>
            <person name="Murad R."/>
            <person name="Mortazavi A."/>
        </authorList>
    </citation>
    <scope>NUCLEOTIDE SEQUENCE [LARGE SCALE GENOMIC DNA]</scope>
    <source>
        <strain evidence="2 3">ALL</strain>
    </source>
</reference>
<comment type="caution">
    <text evidence="2">The sequence shown here is derived from an EMBL/GenBank/DDBJ whole genome shotgun (WGS) entry which is preliminary data.</text>
</comment>
<dbReference type="EMBL" id="AZBU02000007">
    <property type="protein sequence ID" value="TKR70434.1"/>
    <property type="molecule type" value="Genomic_DNA"/>
</dbReference>
<evidence type="ECO:0000313" key="2">
    <source>
        <dbReference type="EMBL" id="TKR70434.1"/>
    </source>
</evidence>
<feature type="region of interest" description="Disordered" evidence="1">
    <location>
        <begin position="1"/>
        <end position="20"/>
    </location>
</feature>
<protein>
    <submittedName>
        <fullName evidence="2">Uncharacterized protein</fullName>
    </submittedName>
</protein>
<name>A0A4U5MLV6_STECR</name>